<protein>
    <submittedName>
        <fullName evidence="1">Uncharacterized protein</fullName>
    </submittedName>
</protein>
<proteinExistence type="predicted"/>
<comment type="caution">
    <text evidence="1">The sequence shown here is derived from an EMBL/GenBank/DDBJ whole genome shotgun (WGS) entry which is preliminary data.</text>
</comment>
<keyword evidence="2" id="KW-1185">Reference proteome</keyword>
<evidence type="ECO:0000313" key="1">
    <source>
        <dbReference type="EMBL" id="CAK0838255.1"/>
    </source>
</evidence>
<dbReference type="EMBL" id="CAUYUJ010014208">
    <property type="protein sequence ID" value="CAK0838255.1"/>
    <property type="molecule type" value="Genomic_DNA"/>
</dbReference>
<sequence length="109" mass="12314">VCHFIGASVYESCRYKCETCRELGCHRCDNCCLNFNSSSTSITCGILYQKCKQVSQERAYLIMGDESWPIEGGIRYVVDAKTTLFGVWSACSVQTPRSQWFGLEFVEIA</sequence>
<organism evidence="1 2">
    <name type="scientific">Prorocentrum cordatum</name>
    <dbReference type="NCBI Taxonomy" id="2364126"/>
    <lineage>
        <taxon>Eukaryota</taxon>
        <taxon>Sar</taxon>
        <taxon>Alveolata</taxon>
        <taxon>Dinophyceae</taxon>
        <taxon>Prorocentrales</taxon>
        <taxon>Prorocentraceae</taxon>
        <taxon>Prorocentrum</taxon>
    </lineage>
</organism>
<feature type="non-terminal residue" evidence="1">
    <location>
        <position position="1"/>
    </location>
</feature>
<reference evidence="1" key="1">
    <citation type="submission" date="2023-10" db="EMBL/GenBank/DDBJ databases">
        <authorList>
            <person name="Chen Y."/>
            <person name="Shah S."/>
            <person name="Dougan E. K."/>
            <person name="Thang M."/>
            <person name="Chan C."/>
        </authorList>
    </citation>
    <scope>NUCLEOTIDE SEQUENCE [LARGE SCALE GENOMIC DNA]</scope>
</reference>
<evidence type="ECO:0000313" key="2">
    <source>
        <dbReference type="Proteomes" id="UP001189429"/>
    </source>
</evidence>
<dbReference type="Proteomes" id="UP001189429">
    <property type="component" value="Unassembled WGS sequence"/>
</dbReference>
<accession>A0ABN9T031</accession>
<gene>
    <name evidence="1" type="ORF">PCOR1329_LOCUS34232</name>
</gene>
<name>A0ABN9T031_9DINO</name>